<organism evidence="1 2">
    <name type="scientific">Wenzhouxiangella marina</name>
    <dbReference type="NCBI Taxonomy" id="1579979"/>
    <lineage>
        <taxon>Bacteria</taxon>
        <taxon>Pseudomonadati</taxon>
        <taxon>Pseudomonadota</taxon>
        <taxon>Gammaproteobacteria</taxon>
        <taxon>Chromatiales</taxon>
        <taxon>Wenzhouxiangellaceae</taxon>
        <taxon>Wenzhouxiangella</taxon>
    </lineage>
</organism>
<dbReference type="AlphaFoldDB" id="A0A0K0Y045"/>
<dbReference type="EMBL" id="CP012154">
    <property type="protein sequence ID" value="AKS43309.1"/>
    <property type="molecule type" value="Genomic_DNA"/>
</dbReference>
<dbReference type="OrthoDB" id="9803927at2"/>
<gene>
    <name evidence="1" type="ORF">WM2015_2955</name>
</gene>
<dbReference type="Proteomes" id="UP000066624">
    <property type="component" value="Chromosome"/>
</dbReference>
<dbReference type="STRING" id="1579979.WM2015_2955"/>
<accession>A0A0K0Y045</accession>
<proteinExistence type="predicted"/>
<sequence>MMMGSFQRPASSALRCFYRGLGLVLLMACCASVQAQLAGLVHDETNGSLRVVSIDSATGNVAAGAGEVADCCRLGGGLVAADVAGERFFAIGVWSGGDNADQIGLFELAFDGSAVASQFLGAVPTGALEWDSLNARLITVSVPDFTSGLQLQSIDPTTGSIQNIGSATPDCCEILTGVSTIDPAGQRLFFAGRANGEADWAVYGVDLGTGEVNNAELLPSGHPGFMAFNPSLGTVDVLMQQTLSGGTQIIAVDVDNGGAIILAEHENSDCCHFELGQTPSLSEDGDSWWLSGRDSALQTSLVAMGSAGINAVTTTRAITSGYLLRAVVVNGETLSLDQIFRDRFEL</sequence>
<dbReference type="RefSeq" id="WP_049726804.1">
    <property type="nucleotide sequence ID" value="NZ_JACHIC010000002.1"/>
</dbReference>
<protein>
    <submittedName>
        <fullName evidence="1">Uncharacterized protein</fullName>
    </submittedName>
</protein>
<evidence type="ECO:0000313" key="1">
    <source>
        <dbReference type="EMBL" id="AKS43309.1"/>
    </source>
</evidence>
<keyword evidence="2" id="KW-1185">Reference proteome</keyword>
<evidence type="ECO:0000313" key="2">
    <source>
        <dbReference type="Proteomes" id="UP000066624"/>
    </source>
</evidence>
<reference evidence="1 2" key="1">
    <citation type="submission" date="2015-07" db="EMBL/GenBank/DDBJ databases">
        <authorList>
            <person name="Noorani M."/>
        </authorList>
    </citation>
    <scope>NUCLEOTIDE SEQUENCE [LARGE SCALE GENOMIC DNA]</scope>
    <source>
        <strain evidence="1 2">KCTC 42284</strain>
    </source>
</reference>
<name>A0A0K0Y045_9GAMM</name>
<dbReference type="SUPFAM" id="SSF82171">
    <property type="entry name" value="DPP6 N-terminal domain-like"/>
    <property type="match status" value="1"/>
</dbReference>
<dbReference type="KEGG" id="wma:WM2015_2955"/>